<evidence type="ECO:0000259" key="3">
    <source>
        <dbReference type="Pfam" id="PF04355"/>
    </source>
</evidence>
<sequence length="161" mass="18023">MKRILAAMLGLLGLVGLGGCERYLMEDIRPGVTTRAELKSHLGDPGIEWRNADGTVVWEYSMQPSGITCYHVTLDRAGVVKRVEQVLTEARMAQISAGMTEDQVRRLIGKPAKRTSFPNKGETVWDWLIDDRMPSESIYFNVHFDGNGRVTQTGRETVQRG</sequence>
<protein>
    <submittedName>
        <fullName evidence="4">Outer membrane protein assembly factor BamE</fullName>
    </submittedName>
</protein>
<feature type="domain" description="Outer membrane protein assembly factor BamE" evidence="3">
    <location>
        <begin position="86"/>
        <end position="153"/>
    </location>
</feature>
<name>A0A6C1B973_9RHOO</name>
<proteinExistence type="predicted"/>
<gene>
    <name evidence="4" type="ORF">G3580_17755</name>
</gene>
<dbReference type="AlphaFoldDB" id="A0A6C1B973"/>
<dbReference type="RefSeq" id="WP_173767763.1">
    <property type="nucleotide sequence ID" value="NZ_CP048836.1"/>
</dbReference>
<accession>A0A6C1B973</accession>
<keyword evidence="2" id="KW-0472">Membrane</keyword>
<evidence type="ECO:0000256" key="2">
    <source>
        <dbReference type="ARBA" id="ARBA00023136"/>
    </source>
</evidence>
<dbReference type="InterPro" id="IPR007450">
    <property type="entry name" value="BamE_dom"/>
</dbReference>
<evidence type="ECO:0000313" key="4">
    <source>
        <dbReference type="EMBL" id="QID19298.1"/>
    </source>
</evidence>
<dbReference type="KEGG" id="azq:G3580_17755"/>
<dbReference type="Proteomes" id="UP000501991">
    <property type="component" value="Chromosome"/>
</dbReference>
<dbReference type="PROSITE" id="PS51257">
    <property type="entry name" value="PROKAR_LIPOPROTEIN"/>
    <property type="match status" value="1"/>
</dbReference>
<evidence type="ECO:0000313" key="5">
    <source>
        <dbReference type="Proteomes" id="UP000501991"/>
    </source>
</evidence>
<keyword evidence="1" id="KW-0732">Signal</keyword>
<dbReference type="Pfam" id="PF04355">
    <property type="entry name" value="BamE"/>
    <property type="match status" value="1"/>
</dbReference>
<evidence type="ECO:0000256" key="1">
    <source>
        <dbReference type="ARBA" id="ARBA00022729"/>
    </source>
</evidence>
<organism evidence="4 5">
    <name type="scientific">Nitrogeniibacter mangrovi</name>
    <dbReference type="NCBI Taxonomy" id="2016596"/>
    <lineage>
        <taxon>Bacteria</taxon>
        <taxon>Pseudomonadati</taxon>
        <taxon>Pseudomonadota</taxon>
        <taxon>Betaproteobacteria</taxon>
        <taxon>Rhodocyclales</taxon>
        <taxon>Zoogloeaceae</taxon>
        <taxon>Nitrogeniibacter</taxon>
    </lineage>
</organism>
<keyword evidence="5" id="KW-1185">Reference proteome</keyword>
<dbReference type="EMBL" id="CP048836">
    <property type="protein sequence ID" value="QID19298.1"/>
    <property type="molecule type" value="Genomic_DNA"/>
</dbReference>
<dbReference type="InterPro" id="IPR037873">
    <property type="entry name" value="BamE-like"/>
</dbReference>
<dbReference type="Gene3D" id="3.30.1450.10">
    <property type="match status" value="1"/>
</dbReference>
<dbReference type="GO" id="GO:0019867">
    <property type="term" value="C:outer membrane"/>
    <property type="evidence" value="ECO:0007669"/>
    <property type="project" value="InterPro"/>
</dbReference>
<reference evidence="4 5" key="1">
    <citation type="submission" date="2020-02" db="EMBL/GenBank/DDBJ databases">
        <title>Nitrogenibacter mangrovi gen. nov., sp. nov. isolated from mangrove sediment, a denitrifying betaproteobacterium.</title>
        <authorList>
            <person name="Liao H."/>
            <person name="Tian Y."/>
        </authorList>
    </citation>
    <scope>NUCLEOTIDE SEQUENCE [LARGE SCALE GENOMIC DNA]</scope>
    <source>
        <strain evidence="4 5">M9-3-2</strain>
    </source>
</reference>